<keyword evidence="1" id="KW-0472">Membrane</keyword>
<dbReference type="EMBL" id="JACHBQ010000001">
    <property type="protein sequence ID" value="MBB5642402.1"/>
    <property type="molecule type" value="Genomic_DNA"/>
</dbReference>
<feature type="transmembrane region" description="Helical" evidence="1">
    <location>
        <begin position="125"/>
        <end position="144"/>
    </location>
</feature>
<organism evidence="2 3">
    <name type="scientific">Cryobacterium roopkundense</name>
    <dbReference type="NCBI Taxonomy" id="1001240"/>
    <lineage>
        <taxon>Bacteria</taxon>
        <taxon>Bacillati</taxon>
        <taxon>Actinomycetota</taxon>
        <taxon>Actinomycetes</taxon>
        <taxon>Micrococcales</taxon>
        <taxon>Microbacteriaceae</taxon>
        <taxon>Cryobacterium</taxon>
    </lineage>
</organism>
<evidence type="ECO:0000313" key="2">
    <source>
        <dbReference type="EMBL" id="MBB5642402.1"/>
    </source>
</evidence>
<feature type="transmembrane region" description="Helical" evidence="1">
    <location>
        <begin position="12"/>
        <end position="34"/>
    </location>
</feature>
<sequence>MPTSGQKTRSIRLVAAGVLTLVPVVAILATWLMWRAGLPGALPAQWSGGEVATTQPTWVLLGITGVTALITGVFGFVAGLTPVADRPPRLTLLVTGLVGSICFIIWTVSASLGAAAGSAAAEHNLALWVSAAAVFAFVPALIALTPARADAASPAS</sequence>
<name>A0A7W8ZYD7_9MICO</name>
<proteinExistence type="predicted"/>
<feature type="transmembrane region" description="Helical" evidence="1">
    <location>
        <begin position="58"/>
        <end position="78"/>
    </location>
</feature>
<feature type="transmembrane region" description="Helical" evidence="1">
    <location>
        <begin position="90"/>
        <end position="113"/>
    </location>
</feature>
<accession>A0A7W8ZYD7</accession>
<reference evidence="2 3" key="1">
    <citation type="submission" date="2020-08" db="EMBL/GenBank/DDBJ databases">
        <title>Sequencing the genomes of 1000 actinobacteria strains.</title>
        <authorList>
            <person name="Klenk H.-P."/>
        </authorList>
    </citation>
    <scope>NUCLEOTIDE SEQUENCE [LARGE SCALE GENOMIC DNA]</scope>
    <source>
        <strain evidence="2 3">DSM 21065</strain>
    </source>
</reference>
<evidence type="ECO:0000256" key="1">
    <source>
        <dbReference type="SAM" id="Phobius"/>
    </source>
</evidence>
<dbReference type="RefSeq" id="WP_183323578.1">
    <property type="nucleotide sequence ID" value="NZ_JACHBQ010000001.1"/>
</dbReference>
<protein>
    <submittedName>
        <fullName evidence="2">Uncharacterized protein</fullName>
    </submittedName>
</protein>
<gene>
    <name evidence="2" type="ORF">BJ997_002950</name>
</gene>
<keyword evidence="1" id="KW-1133">Transmembrane helix</keyword>
<dbReference type="Proteomes" id="UP000561726">
    <property type="component" value="Unassembled WGS sequence"/>
</dbReference>
<evidence type="ECO:0000313" key="3">
    <source>
        <dbReference type="Proteomes" id="UP000561726"/>
    </source>
</evidence>
<dbReference type="AlphaFoldDB" id="A0A7W8ZYD7"/>
<comment type="caution">
    <text evidence="2">The sequence shown here is derived from an EMBL/GenBank/DDBJ whole genome shotgun (WGS) entry which is preliminary data.</text>
</comment>
<keyword evidence="1" id="KW-0812">Transmembrane</keyword>